<keyword evidence="7" id="KW-0460">Magnesium</keyword>
<dbReference type="Gene3D" id="1.10.1200.270">
    <property type="entry name" value="Methyltransferase, alpha-helical capping domain"/>
    <property type="match status" value="1"/>
</dbReference>
<dbReference type="Proteomes" id="UP001161247">
    <property type="component" value="Chromosome 9"/>
</dbReference>
<keyword evidence="5" id="KW-0808">Transferase</keyword>
<dbReference type="GO" id="GO:0046872">
    <property type="term" value="F:metal ion binding"/>
    <property type="evidence" value="ECO:0007669"/>
    <property type="project" value="UniProtKB-KW"/>
</dbReference>
<dbReference type="EMBL" id="OX459126">
    <property type="protein sequence ID" value="CAI9117867.1"/>
    <property type="molecule type" value="Genomic_DNA"/>
</dbReference>
<evidence type="ECO:0000256" key="6">
    <source>
        <dbReference type="ARBA" id="ARBA00022723"/>
    </source>
</evidence>
<evidence type="ECO:0000313" key="8">
    <source>
        <dbReference type="EMBL" id="CAI9117867.1"/>
    </source>
</evidence>
<evidence type="ECO:0000256" key="4">
    <source>
        <dbReference type="ARBA" id="ARBA00022603"/>
    </source>
</evidence>
<organism evidence="8 9">
    <name type="scientific">Oldenlandia corymbosa var. corymbosa</name>
    <dbReference type="NCBI Taxonomy" id="529605"/>
    <lineage>
        <taxon>Eukaryota</taxon>
        <taxon>Viridiplantae</taxon>
        <taxon>Streptophyta</taxon>
        <taxon>Embryophyta</taxon>
        <taxon>Tracheophyta</taxon>
        <taxon>Spermatophyta</taxon>
        <taxon>Magnoliopsida</taxon>
        <taxon>eudicotyledons</taxon>
        <taxon>Gunneridae</taxon>
        <taxon>Pentapetalae</taxon>
        <taxon>asterids</taxon>
        <taxon>lamiids</taxon>
        <taxon>Gentianales</taxon>
        <taxon>Rubiaceae</taxon>
        <taxon>Rubioideae</taxon>
        <taxon>Spermacoceae</taxon>
        <taxon>Hedyotis-Oldenlandia complex</taxon>
        <taxon>Oldenlandia</taxon>
    </lineage>
</organism>
<evidence type="ECO:0000313" key="9">
    <source>
        <dbReference type="Proteomes" id="UP001161247"/>
    </source>
</evidence>
<keyword evidence="6" id="KW-0479">Metal-binding</keyword>
<proteinExistence type="inferred from homology"/>
<keyword evidence="4" id="KW-0489">Methyltransferase</keyword>
<comment type="pathway">
    <text evidence="2">Alkaloid biosynthesis.</text>
</comment>
<sequence>MAPMEVVDVLHMNGGIGENSYGSNSLLQKKVILKTRPITEGAITDLYSSITPKTICIADFGCSSGPNTFLAISELIRSVDNKRKSLGHKSPEYQIFLNDLPCNDFNTIFKSVAGFQENLTNQMEMGFGPCFVTGVPGSFYGRLFPSESLHFIHSSYSLQWLSQVPEMEETNKGNIYMASSSPPSVIKAYLKQFQDDFSSFLSYRAKELVTCGRMVLTILGRKNEDPFSKDGCYIWELLAVVLRDMVSEGIIKEEKLDSFNIPQYPPSPTEVRFLVEFQGSFKIDHLEASEIHWNAYEDDFLNNDEFKDGAYNVARCMRAVAEPMLVSHFGEEIIEEVFSRYKEILSNRMSKEEKTHFINVTVSMTKKDFI</sequence>
<dbReference type="InterPro" id="IPR029063">
    <property type="entry name" value="SAM-dependent_MTases_sf"/>
</dbReference>
<comment type="similarity">
    <text evidence="3">Belongs to the methyltransferase superfamily. Type-7 methyltransferase family.</text>
</comment>
<evidence type="ECO:0000256" key="2">
    <source>
        <dbReference type="ARBA" id="ARBA00004913"/>
    </source>
</evidence>
<dbReference type="Gene3D" id="3.40.50.150">
    <property type="entry name" value="Vaccinia Virus protein VP39"/>
    <property type="match status" value="1"/>
</dbReference>
<dbReference type="GO" id="GO:0008168">
    <property type="term" value="F:methyltransferase activity"/>
    <property type="evidence" value="ECO:0007669"/>
    <property type="project" value="UniProtKB-KW"/>
</dbReference>
<gene>
    <name evidence="8" type="ORF">OLC1_LOCUS23859</name>
</gene>
<name>A0AAV1EDR1_OLDCO</name>
<evidence type="ECO:0000256" key="5">
    <source>
        <dbReference type="ARBA" id="ARBA00022679"/>
    </source>
</evidence>
<accession>A0AAV1EDR1</accession>
<dbReference type="GO" id="GO:0032259">
    <property type="term" value="P:methylation"/>
    <property type="evidence" value="ECO:0007669"/>
    <property type="project" value="UniProtKB-KW"/>
</dbReference>
<dbReference type="InterPro" id="IPR005299">
    <property type="entry name" value="MeTrfase_7"/>
</dbReference>
<dbReference type="PANTHER" id="PTHR31009">
    <property type="entry name" value="S-ADENOSYL-L-METHIONINE:CARBOXYL METHYLTRANSFERASE FAMILY PROTEIN"/>
    <property type="match status" value="1"/>
</dbReference>
<keyword evidence="9" id="KW-1185">Reference proteome</keyword>
<evidence type="ECO:0000256" key="1">
    <source>
        <dbReference type="ARBA" id="ARBA00001946"/>
    </source>
</evidence>
<evidence type="ECO:0000256" key="7">
    <source>
        <dbReference type="ARBA" id="ARBA00022842"/>
    </source>
</evidence>
<evidence type="ECO:0000256" key="3">
    <source>
        <dbReference type="ARBA" id="ARBA00007967"/>
    </source>
</evidence>
<comment type="cofactor">
    <cofactor evidence="1">
        <name>Mg(2+)</name>
        <dbReference type="ChEBI" id="CHEBI:18420"/>
    </cofactor>
</comment>
<dbReference type="AlphaFoldDB" id="A0AAV1EDR1"/>
<reference evidence="8" key="1">
    <citation type="submission" date="2023-03" db="EMBL/GenBank/DDBJ databases">
        <authorList>
            <person name="Julca I."/>
        </authorList>
    </citation>
    <scope>NUCLEOTIDE SEQUENCE</scope>
</reference>
<dbReference type="InterPro" id="IPR042086">
    <property type="entry name" value="MeTrfase_capping"/>
</dbReference>
<dbReference type="SUPFAM" id="SSF53335">
    <property type="entry name" value="S-adenosyl-L-methionine-dependent methyltransferases"/>
    <property type="match status" value="1"/>
</dbReference>
<dbReference type="Pfam" id="PF03492">
    <property type="entry name" value="Methyltransf_7"/>
    <property type="match status" value="1"/>
</dbReference>
<protein>
    <submittedName>
        <fullName evidence="8">OLC1v1019354C1</fullName>
    </submittedName>
</protein>